<sequence>MGDIKPDTIPLLTLASQYSDWVAKIKGVMLFMGFATNYHYLLETKETTEGDIKKCVPASYSAKEMWDVLKKEFGTPDTAEAIGLLMAYFNLPPMSDSRPLRDQLESYITHIWDASNGGTNF</sequence>
<evidence type="ECO:0000313" key="1">
    <source>
        <dbReference type="EMBL" id="OSC99724.1"/>
    </source>
</evidence>
<dbReference type="EMBL" id="KZ084125">
    <property type="protein sequence ID" value="OSC99724.1"/>
    <property type="molecule type" value="Genomic_DNA"/>
</dbReference>
<protein>
    <submittedName>
        <fullName evidence="1">Uncharacterized protein</fullName>
    </submittedName>
</protein>
<reference evidence="1 2" key="1">
    <citation type="journal article" date="2015" name="Biotechnol. Biofuels">
        <title>Enhanced degradation of softwood versus hardwood by the white-rot fungus Pycnoporus coccineus.</title>
        <authorList>
            <person name="Couturier M."/>
            <person name="Navarro D."/>
            <person name="Chevret D."/>
            <person name="Henrissat B."/>
            <person name="Piumi F."/>
            <person name="Ruiz-Duenas F.J."/>
            <person name="Martinez A.T."/>
            <person name="Grigoriev I.V."/>
            <person name="Riley R."/>
            <person name="Lipzen A."/>
            <person name="Berrin J.G."/>
            <person name="Master E.R."/>
            <person name="Rosso M.N."/>
        </authorList>
    </citation>
    <scope>NUCLEOTIDE SEQUENCE [LARGE SCALE GENOMIC DNA]</scope>
    <source>
        <strain evidence="1 2">BRFM310</strain>
    </source>
</reference>
<name>A0A1Y2IF22_TRAC3</name>
<gene>
    <name evidence="1" type="ORF">PYCCODRAFT_1470034</name>
</gene>
<keyword evidence="2" id="KW-1185">Reference proteome</keyword>
<organism evidence="1 2">
    <name type="scientific">Trametes coccinea (strain BRFM310)</name>
    <name type="common">Pycnoporus coccineus</name>
    <dbReference type="NCBI Taxonomy" id="1353009"/>
    <lineage>
        <taxon>Eukaryota</taxon>
        <taxon>Fungi</taxon>
        <taxon>Dikarya</taxon>
        <taxon>Basidiomycota</taxon>
        <taxon>Agaricomycotina</taxon>
        <taxon>Agaricomycetes</taxon>
        <taxon>Polyporales</taxon>
        <taxon>Polyporaceae</taxon>
        <taxon>Trametes</taxon>
    </lineage>
</organism>
<dbReference type="AlphaFoldDB" id="A0A1Y2IF22"/>
<dbReference type="OrthoDB" id="2741288at2759"/>
<evidence type="ECO:0000313" key="2">
    <source>
        <dbReference type="Proteomes" id="UP000193067"/>
    </source>
</evidence>
<dbReference type="Proteomes" id="UP000193067">
    <property type="component" value="Unassembled WGS sequence"/>
</dbReference>
<proteinExistence type="predicted"/>
<accession>A0A1Y2IF22</accession>